<evidence type="ECO:0000256" key="6">
    <source>
        <dbReference type="ARBA" id="ARBA00022695"/>
    </source>
</evidence>
<dbReference type="Gene3D" id="3.20.20.140">
    <property type="entry name" value="Metal-dependent hydrolases"/>
    <property type="match status" value="1"/>
</dbReference>
<dbReference type="NCBIfam" id="NF004226">
    <property type="entry name" value="PRK05673.1"/>
    <property type="match status" value="1"/>
</dbReference>
<dbReference type="SMART" id="SM00481">
    <property type="entry name" value="POLIIIAc"/>
    <property type="match status" value="1"/>
</dbReference>
<dbReference type="InterPro" id="IPR011708">
    <property type="entry name" value="DNA_pol3_alpha_NTPase_dom"/>
</dbReference>
<gene>
    <name evidence="13" type="ORF">FC85_GL001262</name>
</gene>
<dbReference type="GO" id="GO:0003887">
    <property type="term" value="F:DNA-directed DNA polymerase activity"/>
    <property type="evidence" value="ECO:0007669"/>
    <property type="project" value="UniProtKB-KW"/>
</dbReference>
<keyword evidence="8" id="KW-0239">DNA-directed DNA polymerase</keyword>
<dbReference type="InterPro" id="IPR029460">
    <property type="entry name" value="DNAPol_HHH"/>
</dbReference>
<keyword evidence="7" id="KW-0235">DNA replication</keyword>
<evidence type="ECO:0000256" key="8">
    <source>
        <dbReference type="ARBA" id="ARBA00022932"/>
    </source>
</evidence>
<evidence type="ECO:0000256" key="4">
    <source>
        <dbReference type="ARBA" id="ARBA00019114"/>
    </source>
</evidence>
<dbReference type="CDD" id="cd04485">
    <property type="entry name" value="DnaE_OBF"/>
    <property type="match status" value="1"/>
</dbReference>
<evidence type="ECO:0000259" key="12">
    <source>
        <dbReference type="SMART" id="SM00481"/>
    </source>
</evidence>
<evidence type="ECO:0000313" key="14">
    <source>
        <dbReference type="Proteomes" id="UP000052013"/>
    </source>
</evidence>
<dbReference type="EC" id="2.7.7.7" evidence="3"/>
<evidence type="ECO:0000256" key="9">
    <source>
        <dbReference type="ARBA" id="ARBA00025611"/>
    </source>
</evidence>
<dbReference type="InterPro" id="IPR004013">
    <property type="entry name" value="PHP_dom"/>
</dbReference>
<dbReference type="SUPFAM" id="SSF89550">
    <property type="entry name" value="PHP domain-like"/>
    <property type="match status" value="1"/>
</dbReference>
<comment type="subcellular location">
    <subcellularLocation>
        <location evidence="1">Cytoplasm</location>
    </subcellularLocation>
</comment>
<comment type="similarity">
    <text evidence="2">Belongs to the DNA polymerase type-C family. DnaE subfamily.</text>
</comment>
<dbReference type="NCBIfam" id="TIGR00594">
    <property type="entry name" value="polc"/>
    <property type="match status" value="1"/>
</dbReference>
<comment type="caution">
    <text evidence="13">The sequence shown here is derived from an EMBL/GenBank/DDBJ whole genome shotgun (WGS) entry which is preliminary data.</text>
</comment>
<dbReference type="Pfam" id="PF17657">
    <property type="entry name" value="DNA_pol3_finger"/>
    <property type="match status" value="1"/>
</dbReference>
<dbReference type="GO" id="GO:0005737">
    <property type="term" value="C:cytoplasm"/>
    <property type="evidence" value="ECO:0007669"/>
    <property type="project" value="UniProtKB-SubCell"/>
</dbReference>
<keyword evidence="6" id="KW-0548">Nucleotidyltransferase</keyword>
<keyword evidence="5" id="KW-0808">Transferase</keyword>
<reference evidence="13 14" key="1">
    <citation type="journal article" date="2015" name="Genome Announc.">
        <title>Expanding the biotechnology potential of lactobacilli through comparative genomics of 213 strains and associated genera.</title>
        <authorList>
            <person name="Sun Z."/>
            <person name="Harris H.M."/>
            <person name="McCann A."/>
            <person name="Guo C."/>
            <person name="Argimon S."/>
            <person name="Zhang W."/>
            <person name="Yang X."/>
            <person name="Jeffery I.B."/>
            <person name="Cooney J.C."/>
            <person name="Kagawa T.F."/>
            <person name="Liu W."/>
            <person name="Song Y."/>
            <person name="Salvetti E."/>
            <person name="Wrobel A."/>
            <person name="Rasinkangas P."/>
            <person name="Parkhill J."/>
            <person name="Rea M.C."/>
            <person name="O'Sullivan O."/>
            <person name="Ritari J."/>
            <person name="Douillard F.P."/>
            <person name="Paul Ross R."/>
            <person name="Yang R."/>
            <person name="Briner A.E."/>
            <person name="Felis G.E."/>
            <person name="de Vos W.M."/>
            <person name="Barrangou R."/>
            <person name="Klaenhammer T.R."/>
            <person name="Caufield P.W."/>
            <person name="Cui Y."/>
            <person name="Zhang H."/>
            <person name="O'Toole P.W."/>
        </authorList>
    </citation>
    <scope>NUCLEOTIDE SEQUENCE [LARGE SCALE GENOMIC DNA]</scope>
    <source>
        <strain evidence="13 14">DSM 14421</strain>
    </source>
</reference>
<evidence type="ECO:0000256" key="1">
    <source>
        <dbReference type="ARBA" id="ARBA00004496"/>
    </source>
</evidence>
<dbReference type="AlphaFoldDB" id="A0A0R1S5H4"/>
<dbReference type="CDD" id="cd07431">
    <property type="entry name" value="PHP_PolIIIA"/>
    <property type="match status" value="1"/>
</dbReference>
<sequence length="1130" mass="127440">MILNNNLEYNFGRKEGIFVGYVPLQVISSYSLLQSPIRIELLVAEAKKRGYQALALTDINVMYGAVEFYDACVKAAIKPIIGLTLQLPGIVISEKDYPIVLIAKDQQGYQNLMQISTLRMTKQDLKLSDINDYLSHLFVILPPIAELNDLMLQGRTAEISGLIGHLKDTKLDLDALKIGVDYHASDNLVDMCSKLAADNQVDLIADAPVQYLNATDYFPMQVLKAIGDATKMTDITQLSKQVGPYWLRPREQIEHEYQQIHLNDALKQVDTLIRQVDVQIQKQQPKLPQFDTPNHIDSGAYLRQLCNRGLKQRLSTNQINNPQPYLERLNRELSVIHSMGFDDYFLIVWDVINFAHQADIITGPGRGSAAGSLVAYVLFITDVDPIKYNLLFERFLNPERIQMPDIDLDIPDNKRDEVIQYVHKKYGHARVAQIITFGTLAAKQSIRDVGRVFGLNPTQQDQWSKAIPSAFHVTLRDAYHNSQKLKNLIADSPLNQALYQTAIALEGLPRHYSTHAAGLILSDRALVNLAPLQDGNEGLLMTQYSKDYVESVGLLKIDFLGLRNLSILADALAEIKKSTGQTLNISQVSLADKKTLTLFSQGETTGIFQFESNGIRSVLRRLHPEQFDDVALVNALYRPGPMQNIDEVIKRKNGHEKLQFPDESLATILKPTYGVIVYQEQVMLVASEMAGFSLGQADILRRAMSKKKLKVMDQMKAKFLAGAKKRGYSDKISHQVFDYIERFANYGFNKSHAVAYSKMAYELAYLKTYYPGEFHVALLNSVQNSPVKIKEYLIDAKAMGVKILGPDINKSAAAFSYQNDQIMFGLGSIKSVRHDMVVDLIQERQTNGAYKTFPDFLNRLDSKYRKTELIDALIYSGALDGFKFNRSELIAAAPEFISSVELSGHSLSLFKALEPKMPRMPELPLMQRLEKENDYLGAYLSGHPTERFSSLAKQLKAKTTADLVVGMVNVSIFLYITKVKIIRTKTGKQMAFLDGNDQVGELSVTVFPNLFSNSQSWLHKDMVLLISGKVEKTTAIQLVANRIQPADNVLRSSEKPTTWYLRIDDGHDRNQIFHKLDQLSDESHGSIPVIVYEAATKKTWKLDRHLWLREGNQMKSKLITIFGENNVVYK</sequence>
<dbReference type="Gene3D" id="1.10.150.870">
    <property type="match status" value="1"/>
</dbReference>
<evidence type="ECO:0000256" key="10">
    <source>
        <dbReference type="ARBA" id="ARBA00026073"/>
    </source>
</evidence>
<evidence type="ECO:0000256" key="2">
    <source>
        <dbReference type="ARBA" id="ARBA00009496"/>
    </source>
</evidence>
<dbReference type="GO" id="GO:0008408">
    <property type="term" value="F:3'-5' exonuclease activity"/>
    <property type="evidence" value="ECO:0007669"/>
    <property type="project" value="InterPro"/>
</dbReference>
<dbReference type="Proteomes" id="UP000052013">
    <property type="component" value="Unassembled WGS sequence"/>
</dbReference>
<dbReference type="InterPro" id="IPR040982">
    <property type="entry name" value="DNA_pol3_finger"/>
</dbReference>
<feature type="domain" description="Polymerase/histidinol phosphatase N-terminal" evidence="12">
    <location>
        <begin position="22"/>
        <end position="89"/>
    </location>
</feature>
<comment type="catalytic activity">
    <reaction evidence="11">
        <text>DNA(n) + a 2'-deoxyribonucleoside 5'-triphosphate = DNA(n+1) + diphosphate</text>
        <dbReference type="Rhea" id="RHEA:22508"/>
        <dbReference type="Rhea" id="RHEA-COMP:17339"/>
        <dbReference type="Rhea" id="RHEA-COMP:17340"/>
        <dbReference type="ChEBI" id="CHEBI:33019"/>
        <dbReference type="ChEBI" id="CHEBI:61560"/>
        <dbReference type="ChEBI" id="CHEBI:173112"/>
        <dbReference type="EC" id="2.7.7.7"/>
    </reaction>
</comment>
<dbReference type="GO" id="GO:0003676">
    <property type="term" value="F:nucleic acid binding"/>
    <property type="evidence" value="ECO:0007669"/>
    <property type="project" value="InterPro"/>
</dbReference>
<dbReference type="EMBL" id="AZEY01000093">
    <property type="protein sequence ID" value="KRL64247.1"/>
    <property type="molecule type" value="Genomic_DNA"/>
</dbReference>
<organism evidence="13 14">
    <name type="scientific">Lentilactobacillus diolivorans DSM 14421</name>
    <dbReference type="NCBI Taxonomy" id="1423739"/>
    <lineage>
        <taxon>Bacteria</taxon>
        <taxon>Bacillati</taxon>
        <taxon>Bacillota</taxon>
        <taxon>Bacilli</taxon>
        <taxon>Lactobacillales</taxon>
        <taxon>Lactobacillaceae</taxon>
        <taxon>Lentilactobacillus</taxon>
    </lineage>
</organism>
<dbReference type="Pfam" id="PF02811">
    <property type="entry name" value="PHP"/>
    <property type="match status" value="1"/>
</dbReference>
<dbReference type="Gene3D" id="1.10.10.1600">
    <property type="entry name" value="Bacterial DNA polymerase III alpha subunit, thumb domain"/>
    <property type="match status" value="1"/>
</dbReference>
<dbReference type="PATRIC" id="fig|1423739.3.peg.1318"/>
<name>A0A0R1S5H4_9LACO</name>
<dbReference type="GO" id="GO:0006260">
    <property type="term" value="P:DNA replication"/>
    <property type="evidence" value="ECO:0007669"/>
    <property type="project" value="UniProtKB-KW"/>
</dbReference>
<dbReference type="PANTHER" id="PTHR32294">
    <property type="entry name" value="DNA POLYMERASE III SUBUNIT ALPHA"/>
    <property type="match status" value="1"/>
</dbReference>
<dbReference type="InterPro" id="IPR003141">
    <property type="entry name" value="Pol/His_phosphatase_N"/>
</dbReference>
<evidence type="ECO:0000256" key="3">
    <source>
        <dbReference type="ARBA" id="ARBA00012417"/>
    </source>
</evidence>
<proteinExistence type="inferred from homology"/>
<comment type="subunit">
    <text evidence="10">DNA polymerase III contains a core (composed of alpha, epsilon and theta chains) that associates with a tau subunit. This core dimerizes to form the POLIII' complex. PolIII' associates with the gamma complex (composed of gamma, delta, delta', psi and chi chains) and with the beta chain to form the complete DNA polymerase III complex.</text>
</comment>
<protein>
    <recommendedName>
        <fullName evidence="4">DNA polymerase III subunit alpha</fullName>
        <ecNumber evidence="3">2.7.7.7</ecNumber>
    </recommendedName>
</protein>
<evidence type="ECO:0000256" key="11">
    <source>
        <dbReference type="ARBA" id="ARBA00049244"/>
    </source>
</evidence>
<dbReference type="InterPro" id="IPR016195">
    <property type="entry name" value="Pol/histidinol_Pase-like"/>
</dbReference>
<accession>A0A0R1S5H4</accession>
<comment type="function">
    <text evidence="9">DNA polymerase III is a complex, multichain enzyme responsible for most of the replicative synthesis in bacteria. This DNA polymerase also exhibits 3' to 5' exonuclease activity. The alpha chain is the DNA polymerase.</text>
</comment>
<dbReference type="Pfam" id="PF14579">
    <property type="entry name" value="HHH_6"/>
    <property type="match status" value="1"/>
</dbReference>
<dbReference type="Pfam" id="PF01336">
    <property type="entry name" value="tRNA_anti-codon"/>
    <property type="match status" value="1"/>
</dbReference>
<dbReference type="InterPro" id="IPR004365">
    <property type="entry name" value="NA-bd_OB_tRNA"/>
</dbReference>
<dbReference type="PANTHER" id="PTHR32294:SF0">
    <property type="entry name" value="DNA POLYMERASE III SUBUNIT ALPHA"/>
    <property type="match status" value="1"/>
</dbReference>
<evidence type="ECO:0000256" key="7">
    <source>
        <dbReference type="ARBA" id="ARBA00022705"/>
    </source>
</evidence>
<evidence type="ECO:0000313" key="13">
    <source>
        <dbReference type="EMBL" id="KRL64247.1"/>
    </source>
</evidence>
<dbReference type="InterPro" id="IPR004805">
    <property type="entry name" value="DnaE2/DnaE/PolC"/>
</dbReference>
<dbReference type="STRING" id="1423739.FC85_GL001262"/>
<dbReference type="Pfam" id="PF07733">
    <property type="entry name" value="DNA_pol3_alpha"/>
    <property type="match status" value="1"/>
</dbReference>
<evidence type="ECO:0000256" key="5">
    <source>
        <dbReference type="ARBA" id="ARBA00022679"/>
    </source>
</evidence>
<dbReference type="InterPro" id="IPR041931">
    <property type="entry name" value="DNA_pol3_alpha_thumb_dom"/>
</dbReference>